<name>A0ABS9HQ63_9GAMM</name>
<feature type="transmembrane region" description="Helical" evidence="7">
    <location>
        <begin position="21"/>
        <end position="40"/>
    </location>
</feature>
<feature type="transmembrane region" description="Helical" evidence="7">
    <location>
        <begin position="316"/>
        <end position="339"/>
    </location>
</feature>
<keyword evidence="10" id="KW-1185">Reference proteome</keyword>
<evidence type="ECO:0000259" key="8">
    <source>
        <dbReference type="Pfam" id="PF02687"/>
    </source>
</evidence>
<sequence>MRISALNRKLLRDLRAMAGQAFAIALVLAAGMAMWVMYLSNFQSLQRSRQSYYEEQRFAEVFASLKRAPESLAARIADIPGVARAETRVVADVVLDVPGLQEPASGRLISIPADRRPALNDLYLREGRWISAGRPDEVLASEAFTQAHGFHVGDRFAAIINGRKRTLDIVGIVLSPEYVYSIRPGELVPDDRLFGVFWMERRALANAFDMEGGFNDVVLELAPRVQTDEVIARLDALLERYGGLGAIPRALQPSHWTLESELQQLRSMGIAVPAIFLLVTAFVLNVALGRALALQRPQLAALKALGYRNDELAWHYLKWALAIATLGAALGVAAGVWLGAGMTDLYAQYFSFPQTDYRVSPAVVLGAVAISLVTAMVGAYSSVRRSVRIPPAEAMRPEPPARYRRSIVERPGLRQRLGMATRMILRNLERQPLRALASITGIAFAAGILLFGFSLIASTERLISLQFSVAERQDVTVNFVEPASSSARHALARLPGVLAVEPVRTVPARLRAGFRHRDLAITGLPTDARLRRIVDMDGNAVAPPPEGLVLSAMLARVLDVVPGDRVTLEILQGHRPHVEATVAGLVDDSLGLSAYMDIEAVRRLMREGGTLSGAALKIDPAREGALSDTLKAMPVIAGVAIKRTVIENFRETMAQNIGLMITINVLFAGIIAFGVIYNAARVSLSERARELASLRVLGFTRAEISLILLGELAILTALALPFGAVLGQGMAQAMVKSIESEVYRFPLSTTPATVAWSALVVIAAAAVSGLIVRRRLDRLDLVGVLKTRE</sequence>
<reference evidence="9 10" key="2">
    <citation type="submission" date="2022-01" db="EMBL/GenBank/DDBJ databases">
        <title>Lysobacter chinensis sp. nov., a bacterium isolated from cow dung compost.</title>
        <authorList>
            <person name="Liu Y."/>
        </authorList>
    </citation>
    <scope>NUCLEOTIDE SEQUENCE [LARGE SCALE GENOMIC DNA]</scope>
    <source>
        <strain evidence="9 10">TLK-CK17</strain>
    </source>
</reference>
<comment type="subcellular location">
    <subcellularLocation>
        <location evidence="1">Cell membrane</location>
        <topology evidence="1">Multi-pass membrane protein</topology>
    </subcellularLocation>
</comment>
<proteinExistence type="inferred from homology"/>
<gene>
    <name evidence="9" type="ORF">L3V18_02420</name>
</gene>
<keyword evidence="4 7" id="KW-0812">Transmembrane</keyword>
<feature type="transmembrane region" description="Helical" evidence="7">
    <location>
        <begin position="754"/>
        <end position="772"/>
    </location>
</feature>
<comment type="similarity">
    <text evidence="2">Belongs to the ABC-4 integral membrane protein family. LolC/E subfamily.</text>
</comment>
<evidence type="ECO:0000256" key="7">
    <source>
        <dbReference type="SAM" id="Phobius"/>
    </source>
</evidence>
<evidence type="ECO:0000313" key="9">
    <source>
        <dbReference type="EMBL" id="MCF7220646.1"/>
    </source>
</evidence>
<feature type="transmembrane region" description="Helical" evidence="7">
    <location>
        <begin position="704"/>
        <end position="726"/>
    </location>
</feature>
<reference evidence="10" key="1">
    <citation type="submission" date="2022-01" db="EMBL/GenBank/DDBJ databases">
        <title>Lysobacter chinensis sp. nov., a bacterium isolated from cow dung compost.</title>
        <authorList>
            <person name="Zhou L.Y."/>
        </authorList>
    </citation>
    <scope>NUCLEOTIDE SEQUENCE [LARGE SCALE GENOMIC DNA]</scope>
    <source>
        <strain evidence="10">TLK-CK17</strain>
    </source>
</reference>
<feature type="domain" description="ABC3 transporter permease C-terminal" evidence="8">
    <location>
        <begin position="271"/>
        <end position="391"/>
    </location>
</feature>
<evidence type="ECO:0000256" key="4">
    <source>
        <dbReference type="ARBA" id="ARBA00022692"/>
    </source>
</evidence>
<protein>
    <submittedName>
        <fullName evidence="9">ABC transporter permease</fullName>
    </submittedName>
</protein>
<dbReference type="Pfam" id="PF02687">
    <property type="entry name" value="FtsX"/>
    <property type="match status" value="2"/>
</dbReference>
<dbReference type="PANTHER" id="PTHR30489">
    <property type="entry name" value="LIPOPROTEIN-RELEASING SYSTEM TRANSMEMBRANE PROTEIN LOLE"/>
    <property type="match status" value="1"/>
</dbReference>
<dbReference type="RefSeq" id="WP_237053000.1">
    <property type="nucleotide sequence ID" value="NZ_JAKJPO010000001.1"/>
</dbReference>
<evidence type="ECO:0000256" key="3">
    <source>
        <dbReference type="ARBA" id="ARBA00022475"/>
    </source>
</evidence>
<accession>A0ABS9HQ63</accession>
<dbReference type="Proteomes" id="UP001430796">
    <property type="component" value="Unassembled WGS sequence"/>
</dbReference>
<dbReference type="InterPro" id="IPR003838">
    <property type="entry name" value="ABC3_permease_C"/>
</dbReference>
<evidence type="ECO:0000256" key="1">
    <source>
        <dbReference type="ARBA" id="ARBA00004651"/>
    </source>
</evidence>
<evidence type="ECO:0000256" key="5">
    <source>
        <dbReference type="ARBA" id="ARBA00022989"/>
    </source>
</evidence>
<dbReference type="InterPro" id="IPR051447">
    <property type="entry name" value="Lipoprotein-release_system"/>
</dbReference>
<reference evidence="9 10" key="3">
    <citation type="submission" date="2022-01" db="EMBL/GenBank/DDBJ databases">
        <authorList>
            <person name="Zhou L.Y."/>
        </authorList>
    </citation>
    <scope>NUCLEOTIDE SEQUENCE [LARGE SCALE GENOMIC DNA]</scope>
    <source>
        <strain evidence="9 10">TLK-CK17</strain>
    </source>
</reference>
<feature type="transmembrane region" description="Helical" evidence="7">
    <location>
        <begin position="433"/>
        <end position="457"/>
    </location>
</feature>
<feature type="transmembrane region" description="Helical" evidence="7">
    <location>
        <begin position="657"/>
        <end position="680"/>
    </location>
</feature>
<dbReference type="PANTHER" id="PTHR30489:SF0">
    <property type="entry name" value="LIPOPROTEIN-RELEASING SYSTEM TRANSMEMBRANE PROTEIN LOLE"/>
    <property type="match status" value="1"/>
</dbReference>
<keyword evidence="3" id="KW-1003">Cell membrane</keyword>
<feature type="domain" description="ABC3 transporter permease C-terminal" evidence="8">
    <location>
        <begin position="666"/>
        <end position="776"/>
    </location>
</feature>
<feature type="transmembrane region" description="Helical" evidence="7">
    <location>
        <begin position="270"/>
        <end position="295"/>
    </location>
</feature>
<dbReference type="EMBL" id="JAKJPO010000001">
    <property type="protein sequence ID" value="MCF7220646.1"/>
    <property type="molecule type" value="Genomic_DNA"/>
</dbReference>
<organism evidence="9 10">
    <name type="scientific">Marilutibacter chinensis</name>
    <dbReference type="NCBI Taxonomy" id="2912247"/>
    <lineage>
        <taxon>Bacteria</taxon>
        <taxon>Pseudomonadati</taxon>
        <taxon>Pseudomonadota</taxon>
        <taxon>Gammaproteobacteria</taxon>
        <taxon>Lysobacterales</taxon>
        <taxon>Lysobacteraceae</taxon>
        <taxon>Marilutibacter</taxon>
    </lineage>
</organism>
<keyword evidence="5 7" id="KW-1133">Transmembrane helix</keyword>
<evidence type="ECO:0000256" key="6">
    <source>
        <dbReference type="ARBA" id="ARBA00023136"/>
    </source>
</evidence>
<comment type="caution">
    <text evidence="9">The sequence shown here is derived from an EMBL/GenBank/DDBJ whole genome shotgun (WGS) entry which is preliminary data.</text>
</comment>
<evidence type="ECO:0000313" key="10">
    <source>
        <dbReference type="Proteomes" id="UP001430796"/>
    </source>
</evidence>
<keyword evidence="6 7" id="KW-0472">Membrane</keyword>
<evidence type="ECO:0000256" key="2">
    <source>
        <dbReference type="ARBA" id="ARBA00005236"/>
    </source>
</evidence>
<feature type="transmembrane region" description="Helical" evidence="7">
    <location>
        <begin position="359"/>
        <end position="380"/>
    </location>
</feature>